<dbReference type="InterPro" id="IPR003660">
    <property type="entry name" value="HAMP_dom"/>
</dbReference>
<evidence type="ECO:0000256" key="4">
    <source>
        <dbReference type="ARBA" id="ARBA00004496"/>
    </source>
</evidence>
<comment type="cofactor">
    <cofactor evidence="2">
        <name>[4Fe-4S] cluster</name>
        <dbReference type="ChEBI" id="CHEBI:49883"/>
    </cofactor>
</comment>
<evidence type="ECO:0000256" key="5">
    <source>
        <dbReference type="ARBA" id="ARBA00012438"/>
    </source>
</evidence>
<proteinExistence type="predicted"/>
<evidence type="ECO:0000256" key="8">
    <source>
        <dbReference type="ARBA" id="ARBA00022490"/>
    </source>
</evidence>
<dbReference type="Pfam" id="PF02518">
    <property type="entry name" value="HATPase_c"/>
    <property type="match status" value="1"/>
</dbReference>
<comment type="catalytic activity">
    <reaction evidence="1">
        <text>ATP + protein L-histidine = ADP + protein N-phospho-L-histidine.</text>
        <dbReference type="EC" id="2.7.13.3"/>
    </reaction>
</comment>
<dbReference type="InterPro" id="IPR005467">
    <property type="entry name" value="His_kinase_dom"/>
</dbReference>
<evidence type="ECO:0000313" key="24">
    <source>
        <dbReference type="Proteomes" id="UP001596137"/>
    </source>
</evidence>
<evidence type="ECO:0000256" key="19">
    <source>
        <dbReference type="ARBA" id="ARBA00030800"/>
    </source>
</evidence>
<evidence type="ECO:0000256" key="14">
    <source>
        <dbReference type="ARBA" id="ARBA00022989"/>
    </source>
</evidence>
<evidence type="ECO:0000256" key="17">
    <source>
        <dbReference type="ARBA" id="ARBA00023014"/>
    </source>
</evidence>
<dbReference type="PANTHER" id="PTHR24421">
    <property type="entry name" value="NITRATE/NITRITE SENSOR PROTEIN NARX-RELATED"/>
    <property type="match status" value="1"/>
</dbReference>
<evidence type="ECO:0000256" key="3">
    <source>
        <dbReference type="ARBA" id="ARBA00004370"/>
    </source>
</evidence>
<dbReference type="InterPro" id="IPR050482">
    <property type="entry name" value="Sensor_HK_TwoCompSys"/>
</dbReference>
<dbReference type="Gene3D" id="6.10.340.10">
    <property type="match status" value="1"/>
</dbReference>
<dbReference type="SMART" id="SM00387">
    <property type="entry name" value="HATPase_c"/>
    <property type="match status" value="1"/>
</dbReference>
<dbReference type="SUPFAM" id="SSF158472">
    <property type="entry name" value="HAMP domain-like"/>
    <property type="match status" value="1"/>
</dbReference>
<evidence type="ECO:0000259" key="22">
    <source>
        <dbReference type="PROSITE" id="PS50885"/>
    </source>
</evidence>
<dbReference type="SMART" id="SM00304">
    <property type="entry name" value="HAMP"/>
    <property type="match status" value="1"/>
</dbReference>
<name>A0ABW1N7H6_9ACTN</name>
<dbReference type="Gene3D" id="3.30.565.10">
    <property type="entry name" value="Histidine kinase-like ATPase, C-terminal domain"/>
    <property type="match status" value="1"/>
</dbReference>
<evidence type="ECO:0000256" key="7">
    <source>
        <dbReference type="ARBA" id="ARBA00022485"/>
    </source>
</evidence>
<dbReference type="PRINTS" id="PR00344">
    <property type="entry name" value="BCTRLSENSOR"/>
</dbReference>
<dbReference type="CDD" id="cd06225">
    <property type="entry name" value="HAMP"/>
    <property type="match status" value="1"/>
</dbReference>
<dbReference type="InterPro" id="IPR004358">
    <property type="entry name" value="Sig_transdc_His_kin-like_C"/>
</dbReference>
<keyword evidence="9" id="KW-0597">Phosphoprotein</keyword>
<feature type="domain" description="Histidine kinase" evidence="21">
    <location>
        <begin position="288"/>
        <end position="481"/>
    </location>
</feature>
<comment type="subcellular location">
    <subcellularLocation>
        <location evidence="4">Cytoplasm</location>
    </subcellularLocation>
    <subcellularLocation>
        <location evidence="3">Membrane</location>
    </subcellularLocation>
</comment>
<dbReference type="InterPro" id="IPR003594">
    <property type="entry name" value="HATPase_dom"/>
</dbReference>
<dbReference type="Pfam" id="PF07730">
    <property type="entry name" value="HisKA_3"/>
    <property type="match status" value="1"/>
</dbReference>
<evidence type="ECO:0000259" key="21">
    <source>
        <dbReference type="PROSITE" id="PS50109"/>
    </source>
</evidence>
<keyword evidence="8" id="KW-0963">Cytoplasm</keyword>
<keyword evidence="10" id="KW-0808">Transferase</keyword>
<dbReference type="EC" id="2.7.13.3" evidence="5"/>
<keyword evidence="12" id="KW-0479">Metal-binding</keyword>
<keyword evidence="14 20" id="KW-1133">Transmembrane helix</keyword>
<comment type="function">
    <text evidence="18">Member of the two-component regulatory system NreB/NreC involved in the control of dissimilatory nitrate/nitrite reduction in response to oxygen. NreB functions as a direct oxygen sensor histidine kinase which is autophosphorylated, in the absence of oxygen, probably at the conserved histidine residue, and transfers its phosphate group probably to a conserved aspartate residue of NreC. NreB/NreC activates the expression of the nitrate (narGHJI) and nitrite (nir) reductase operons, as well as the putative nitrate transporter gene narT.</text>
</comment>
<evidence type="ECO:0000256" key="20">
    <source>
        <dbReference type="SAM" id="Phobius"/>
    </source>
</evidence>
<dbReference type="EMBL" id="JBHSRF010000001">
    <property type="protein sequence ID" value="MFC6079564.1"/>
    <property type="molecule type" value="Genomic_DNA"/>
</dbReference>
<evidence type="ECO:0000256" key="13">
    <source>
        <dbReference type="ARBA" id="ARBA00022777"/>
    </source>
</evidence>
<keyword evidence="15" id="KW-0408">Iron</keyword>
<evidence type="ECO:0000313" key="23">
    <source>
        <dbReference type="EMBL" id="MFC6079564.1"/>
    </source>
</evidence>
<keyword evidence="20" id="KW-0472">Membrane</keyword>
<dbReference type="PANTHER" id="PTHR24421:SF61">
    <property type="entry name" value="OXYGEN SENSOR HISTIDINE KINASE NREB"/>
    <property type="match status" value="1"/>
</dbReference>
<dbReference type="SUPFAM" id="SSF55874">
    <property type="entry name" value="ATPase domain of HSP90 chaperone/DNA topoisomerase II/histidine kinase"/>
    <property type="match status" value="1"/>
</dbReference>
<evidence type="ECO:0000256" key="12">
    <source>
        <dbReference type="ARBA" id="ARBA00022723"/>
    </source>
</evidence>
<keyword evidence="11 20" id="KW-0812">Transmembrane</keyword>
<evidence type="ECO:0000256" key="6">
    <source>
        <dbReference type="ARBA" id="ARBA00017322"/>
    </source>
</evidence>
<keyword evidence="23" id="KW-0547">Nucleotide-binding</keyword>
<feature type="domain" description="HAMP" evidence="22">
    <location>
        <begin position="219"/>
        <end position="271"/>
    </location>
</feature>
<accession>A0ABW1N7H6</accession>
<feature type="transmembrane region" description="Helical" evidence="20">
    <location>
        <begin position="195"/>
        <end position="217"/>
    </location>
</feature>
<dbReference type="GO" id="GO:0005524">
    <property type="term" value="F:ATP binding"/>
    <property type="evidence" value="ECO:0007669"/>
    <property type="project" value="UniProtKB-KW"/>
</dbReference>
<dbReference type="PROSITE" id="PS50109">
    <property type="entry name" value="HIS_KIN"/>
    <property type="match status" value="1"/>
</dbReference>
<dbReference type="PROSITE" id="PS50885">
    <property type="entry name" value="HAMP"/>
    <property type="match status" value="1"/>
</dbReference>
<keyword evidence="16" id="KW-0902">Two-component regulatory system</keyword>
<gene>
    <name evidence="23" type="ORF">ACFP1K_00195</name>
</gene>
<comment type="caution">
    <text evidence="23">The sequence shown here is derived from an EMBL/GenBank/DDBJ whole genome shotgun (WGS) entry which is preliminary data.</text>
</comment>
<dbReference type="Pfam" id="PF00672">
    <property type="entry name" value="HAMP"/>
    <property type="match status" value="1"/>
</dbReference>
<keyword evidence="17" id="KW-0411">Iron-sulfur</keyword>
<evidence type="ECO:0000256" key="10">
    <source>
        <dbReference type="ARBA" id="ARBA00022679"/>
    </source>
</evidence>
<evidence type="ECO:0000256" key="16">
    <source>
        <dbReference type="ARBA" id="ARBA00023012"/>
    </source>
</evidence>
<evidence type="ECO:0000256" key="11">
    <source>
        <dbReference type="ARBA" id="ARBA00022692"/>
    </source>
</evidence>
<dbReference type="RefSeq" id="WP_380745742.1">
    <property type="nucleotide sequence ID" value="NZ_JBHSRF010000001.1"/>
</dbReference>
<organism evidence="23 24">
    <name type="scientific">Sphaerisporangium aureirubrum</name>
    <dbReference type="NCBI Taxonomy" id="1544736"/>
    <lineage>
        <taxon>Bacteria</taxon>
        <taxon>Bacillati</taxon>
        <taxon>Actinomycetota</taxon>
        <taxon>Actinomycetes</taxon>
        <taxon>Streptosporangiales</taxon>
        <taxon>Streptosporangiaceae</taxon>
        <taxon>Sphaerisporangium</taxon>
    </lineage>
</organism>
<dbReference type="InterPro" id="IPR036890">
    <property type="entry name" value="HATPase_C_sf"/>
</dbReference>
<keyword evidence="7" id="KW-0004">4Fe-4S</keyword>
<evidence type="ECO:0000256" key="1">
    <source>
        <dbReference type="ARBA" id="ARBA00000085"/>
    </source>
</evidence>
<reference evidence="24" key="1">
    <citation type="journal article" date="2019" name="Int. J. Syst. Evol. Microbiol.">
        <title>The Global Catalogue of Microorganisms (GCM) 10K type strain sequencing project: providing services to taxonomists for standard genome sequencing and annotation.</title>
        <authorList>
            <consortium name="The Broad Institute Genomics Platform"/>
            <consortium name="The Broad Institute Genome Sequencing Center for Infectious Disease"/>
            <person name="Wu L."/>
            <person name="Ma J."/>
        </authorList>
    </citation>
    <scope>NUCLEOTIDE SEQUENCE [LARGE SCALE GENOMIC DNA]</scope>
    <source>
        <strain evidence="24">JCM 30346</strain>
    </source>
</reference>
<dbReference type="CDD" id="cd16917">
    <property type="entry name" value="HATPase_UhpB-NarQ-NarX-like"/>
    <property type="match status" value="1"/>
</dbReference>
<evidence type="ECO:0000256" key="2">
    <source>
        <dbReference type="ARBA" id="ARBA00001966"/>
    </source>
</evidence>
<evidence type="ECO:0000256" key="15">
    <source>
        <dbReference type="ARBA" id="ARBA00023004"/>
    </source>
</evidence>
<evidence type="ECO:0000256" key="9">
    <source>
        <dbReference type="ARBA" id="ARBA00022553"/>
    </source>
</evidence>
<evidence type="ECO:0000256" key="18">
    <source>
        <dbReference type="ARBA" id="ARBA00024827"/>
    </source>
</evidence>
<keyword evidence="23" id="KW-0067">ATP-binding</keyword>
<dbReference type="InterPro" id="IPR011712">
    <property type="entry name" value="Sig_transdc_His_kin_sub3_dim/P"/>
</dbReference>
<dbReference type="Gene3D" id="1.20.5.1930">
    <property type="match status" value="1"/>
</dbReference>
<keyword evidence="24" id="KW-1185">Reference proteome</keyword>
<protein>
    <recommendedName>
        <fullName evidence="6">Oxygen sensor histidine kinase NreB</fullName>
        <ecNumber evidence="5">2.7.13.3</ecNumber>
    </recommendedName>
    <alternativeName>
        <fullName evidence="19">Nitrogen regulation protein B</fullName>
    </alternativeName>
</protein>
<dbReference type="Proteomes" id="UP001596137">
    <property type="component" value="Unassembled WGS sequence"/>
</dbReference>
<keyword evidence="13" id="KW-0418">Kinase</keyword>
<sequence>MAASLVLISAVAALLAAVIAWFIVPRGLSPWIQVDYGKNTGRSIEEQAHILAGGNAIGLGLMAIDLSVRDRTLSDHALLVEAAKRWAEKVERPADPTGLTIVLAVAGMDGRLVRESSPAVYPAGSTPPGLEAGTFAGSGLSKKPGQPLVWVTMPIQVLQPMRVIGVVYVSAEEPEGYVPSVPLITSGWEPNDSGWLGTAGLALLLLVPVCVAFGLLSTRPLISRIRRLAAATALMAQGDLRARVPISGTDEVGRLEAGFNLMTERVEAAARAESEAAGVQARSAERTRIARELHDSISQHLFSVSLTADNLRRTLPEGSRAQDQAESVEQTVRRTMREMRMMLLELRPAELDEAGLAGALREVCQTYQARLGIAITTALDPVDLDPRAEHTVLRVAQEALGNAVKHSGAEAIELGVTTVDDQVEVLVRDHGRGFDPEQTKERHGLGLRLMRERVTELGGTMEVRSAQGEGTTVRVRIPAAAEARL</sequence>